<organism evidence="1 2">
    <name type="scientific">Mycena rosella</name>
    <name type="common">Pink bonnet</name>
    <name type="synonym">Agaricus rosellus</name>
    <dbReference type="NCBI Taxonomy" id="1033263"/>
    <lineage>
        <taxon>Eukaryota</taxon>
        <taxon>Fungi</taxon>
        <taxon>Dikarya</taxon>
        <taxon>Basidiomycota</taxon>
        <taxon>Agaricomycotina</taxon>
        <taxon>Agaricomycetes</taxon>
        <taxon>Agaricomycetidae</taxon>
        <taxon>Agaricales</taxon>
        <taxon>Marasmiineae</taxon>
        <taxon>Mycenaceae</taxon>
        <taxon>Mycena</taxon>
    </lineage>
</organism>
<feature type="non-terminal residue" evidence="1">
    <location>
        <position position="221"/>
    </location>
</feature>
<evidence type="ECO:0000313" key="1">
    <source>
        <dbReference type="EMBL" id="KAJ7681273.1"/>
    </source>
</evidence>
<proteinExistence type="predicted"/>
<reference evidence="1" key="1">
    <citation type="submission" date="2023-03" db="EMBL/GenBank/DDBJ databases">
        <title>Massive genome expansion in bonnet fungi (Mycena s.s.) driven by repeated elements and novel gene families across ecological guilds.</title>
        <authorList>
            <consortium name="Lawrence Berkeley National Laboratory"/>
            <person name="Harder C.B."/>
            <person name="Miyauchi S."/>
            <person name="Viragh M."/>
            <person name="Kuo A."/>
            <person name="Thoen E."/>
            <person name="Andreopoulos B."/>
            <person name="Lu D."/>
            <person name="Skrede I."/>
            <person name="Drula E."/>
            <person name="Henrissat B."/>
            <person name="Morin E."/>
            <person name="Kohler A."/>
            <person name="Barry K."/>
            <person name="LaButti K."/>
            <person name="Morin E."/>
            <person name="Salamov A."/>
            <person name="Lipzen A."/>
            <person name="Mereny Z."/>
            <person name="Hegedus B."/>
            <person name="Baldrian P."/>
            <person name="Stursova M."/>
            <person name="Weitz H."/>
            <person name="Taylor A."/>
            <person name="Grigoriev I.V."/>
            <person name="Nagy L.G."/>
            <person name="Martin F."/>
            <person name="Kauserud H."/>
        </authorList>
    </citation>
    <scope>NUCLEOTIDE SEQUENCE</scope>
    <source>
        <strain evidence="1">CBHHK067</strain>
    </source>
</reference>
<dbReference type="Proteomes" id="UP001221757">
    <property type="component" value="Unassembled WGS sequence"/>
</dbReference>
<protein>
    <submittedName>
        <fullName evidence="1">Uncharacterized protein</fullName>
    </submittedName>
</protein>
<name>A0AAD7D6E5_MYCRO</name>
<sequence>VMRSVGTKRLACIGCDSTGNTKLGRELVEIEVATVLLVPDPNHYLSNTCRDICKIEYFTDAIGKMRTTTTYFSHSAYSATRLKALRVIIQVNKGLEKIGKMRFGTMYWASYALLRCLPGISELISTGIIENFELELQQLCNILEPIARAIKCLEGLETTVGDIWKFYVAITAVLHDLFKDNTLSIPLAVQEEVCVIVNRRYDEMIHGPSGNLFLSGFFLDP</sequence>
<evidence type="ECO:0000313" key="2">
    <source>
        <dbReference type="Proteomes" id="UP001221757"/>
    </source>
</evidence>
<dbReference type="AlphaFoldDB" id="A0AAD7D6E5"/>
<dbReference type="InterPro" id="IPR012337">
    <property type="entry name" value="RNaseH-like_sf"/>
</dbReference>
<dbReference type="SUPFAM" id="SSF53098">
    <property type="entry name" value="Ribonuclease H-like"/>
    <property type="match status" value="1"/>
</dbReference>
<gene>
    <name evidence="1" type="ORF">B0H17DRAFT_903969</name>
</gene>
<dbReference type="EMBL" id="JARKIE010000120">
    <property type="protein sequence ID" value="KAJ7681273.1"/>
    <property type="molecule type" value="Genomic_DNA"/>
</dbReference>
<comment type="caution">
    <text evidence="1">The sequence shown here is derived from an EMBL/GenBank/DDBJ whole genome shotgun (WGS) entry which is preliminary data.</text>
</comment>
<keyword evidence="2" id="KW-1185">Reference proteome</keyword>
<feature type="non-terminal residue" evidence="1">
    <location>
        <position position="1"/>
    </location>
</feature>
<accession>A0AAD7D6E5</accession>